<reference evidence="1 2" key="1">
    <citation type="submission" date="2016-10" db="EMBL/GenBank/DDBJ databases">
        <authorList>
            <person name="de Groot N.N."/>
        </authorList>
    </citation>
    <scope>NUCLEOTIDE SEQUENCE [LARGE SCALE GENOMIC DNA]</scope>
    <source>
        <strain evidence="1 2">CPCC 201354</strain>
    </source>
</reference>
<evidence type="ECO:0000313" key="1">
    <source>
        <dbReference type="EMBL" id="SDG30220.1"/>
    </source>
</evidence>
<evidence type="ECO:0000313" key="2">
    <source>
        <dbReference type="Proteomes" id="UP000198923"/>
    </source>
</evidence>
<protein>
    <submittedName>
        <fullName evidence="1">Uncharacterized protein</fullName>
    </submittedName>
</protein>
<name>A0A1G7T6I0_9ACTN</name>
<dbReference type="STRING" id="504805.SAMN05421505_103105"/>
<gene>
    <name evidence="1" type="ORF">SAMN05421505_103105</name>
</gene>
<dbReference type="AlphaFoldDB" id="A0A1G7T6I0"/>
<sequence>MPLPLSKSQIERLGKRLIDPHGPGDDDLALLNDLLLA</sequence>
<dbReference type="Proteomes" id="UP000198923">
    <property type="component" value="Unassembled WGS sequence"/>
</dbReference>
<accession>A0A1G7T6I0</accession>
<dbReference type="EMBL" id="FNCN01000003">
    <property type="protein sequence ID" value="SDG30220.1"/>
    <property type="molecule type" value="Genomic_DNA"/>
</dbReference>
<keyword evidence="2" id="KW-1185">Reference proteome</keyword>
<organism evidence="1 2">
    <name type="scientific">Sinosporangium album</name>
    <dbReference type="NCBI Taxonomy" id="504805"/>
    <lineage>
        <taxon>Bacteria</taxon>
        <taxon>Bacillati</taxon>
        <taxon>Actinomycetota</taxon>
        <taxon>Actinomycetes</taxon>
        <taxon>Streptosporangiales</taxon>
        <taxon>Streptosporangiaceae</taxon>
        <taxon>Sinosporangium</taxon>
    </lineage>
</organism>
<proteinExistence type="predicted"/>